<gene>
    <name evidence="2" type="ORF">SNR37_001291</name>
</gene>
<reference evidence="3" key="1">
    <citation type="submission" date="2023-07" db="EMBL/GenBank/DDBJ databases">
        <title>Draft genome sequence of Agarivorans aestuarii strain ZMCS4, a CAZymes producing bacteria isolated from the marine brown algae Clodostephus spongiosus.</title>
        <authorList>
            <person name="Lorente B."/>
            <person name="Cabral C."/>
            <person name="Frias J."/>
            <person name="Faria J."/>
            <person name="Toubarro D."/>
        </authorList>
    </citation>
    <scope>NUCLEOTIDE SEQUENCE [LARGE SCALE GENOMIC DNA]</scope>
    <source>
        <strain evidence="3">ZMCS4</strain>
    </source>
</reference>
<sequence>MSTTYSSSLLINTLNSVLLEVKEINADLQLEDLGQWLEHELEGYGDFAHFPDYRIVECKQLGIFEKPDQDLQHFEQIHDDCLNERDRCLLRYLHIQQPLVECLNTQDEIQRPWPMRILSSYAKDIIPGYSCVRAWQSYHEPLNERFVHGVLGHLLHLLLEAQNSQSKAIIQKIDRLCQAETQLHKVWSKLYCEAASAV</sequence>
<proteinExistence type="predicted"/>
<evidence type="ECO:0000313" key="2">
    <source>
        <dbReference type="EMBL" id="MEE1675964.1"/>
    </source>
</evidence>
<feature type="domain" description="AbiTii" evidence="1">
    <location>
        <begin position="13"/>
        <end position="164"/>
    </location>
</feature>
<protein>
    <recommendedName>
        <fullName evidence="1">AbiTii domain-containing protein</fullName>
    </recommendedName>
</protein>
<dbReference type="RefSeq" id="WP_329776720.1">
    <property type="nucleotide sequence ID" value="NZ_JAYDYW010000017.1"/>
</dbReference>
<name>A0ABU7GA68_9ALTE</name>
<evidence type="ECO:0000313" key="3">
    <source>
        <dbReference type="Proteomes" id="UP001310248"/>
    </source>
</evidence>
<keyword evidence="3" id="KW-1185">Reference proteome</keyword>
<dbReference type="EMBL" id="JAYDYW010000017">
    <property type="protein sequence ID" value="MEE1675964.1"/>
    <property type="molecule type" value="Genomic_DNA"/>
</dbReference>
<evidence type="ECO:0000259" key="1">
    <source>
        <dbReference type="Pfam" id="PF18864"/>
    </source>
</evidence>
<organism evidence="2 3">
    <name type="scientific">Agarivorans aestuarii</name>
    <dbReference type="NCBI Taxonomy" id="1563703"/>
    <lineage>
        <taxon>Bacteria</taxon>
        <taxon>Pseudomonadati</taxon>
        <taxon>Pseudomonadota</taxon>
        <taxon>Gammaproteobacteria</taxon>
        <taxon>Alteromonadales</taxon>
        <taxon>Alteromonadaceae</taxon>
        <taxon>Agarivorans</taxon>
    </lineage>
</organism>
<accession>A0ABU7GA68</accession>
<dbReference type="Proteomes" id="UP001310248">
    <property type="component" value="Unassembled WGS sequence"/>
</dbReference>
<dbReference type="Pfam" id="PF18864">
    <property type="entry name" value="AbiTii"/>
    <property type="match status" value="1"/>
</dbReference>
<dbReference type="InterPro" id="IPR041304">
    <property type="entry name" value="AbiTii"/>
</dbReference>
<comment type="caution">
    <text evidence="2">The sequence shown here is derived from an EMBL/GenBank/DDBJ whole genome shotgun (WGS) entry which is preliminary data.</text>
</comment>